<protein>
    <submittedName>
        <fullName evidence="1">Uncharacterized protein</fullName>
    </submittedName>
</protein>
<accession>G2I693</accession>
<dbReference type="Proteomes" id="UP000009044">
    <property type="component" value="Chromosome"/>
</dbReference>
<proteinExistence type="predicted"/>
<evidence type="ECO:0000313" key="2">
    <source>
        <dbReference type="Proteomes" id="UP000009044"/>
    </source>
</evidence>
<dbReference type="AlphaFoldDB" id="G2I693"/>
<evidence type="ECO:0000313" key="1">
    <source>
        <dbReference type="EMBL" id="BAK83640.1"/>
    </source>
</evidence>
<reference evidence="2" key="1">
    <citation type="journal article" date="2011" name="J. Bacteriol.">
        <title>Complete genome sequence of NBRC 3288, a unique cellulose-nonproducing strain of Gluconacetobacter xylinus isolated from vinegar.</title>
        <authorList>
            <person name="Ogino H."/>
            <person name="Azuma Y."/>
            <person name="Hosoyama A."/>
            <person name="Nakazawa H."/>
            <person name="Matsutani M."/>
            <person name="Hasegawa A."/>
            <person name="Otsuyama K."/>
            <person name="Matsushita K."/>
            <person name="Fujita N."/>
            <person name="Shirai M."/>
        </authorList>
    </citation>
    <scope>NUCLEOTIDE SEQUENCE [LARGE SCALE GENOMIC DNA]</scope>
    <source>
        <strain evidence="2">NBRC 3288 / BCRC 11682 / LMG 1693</strain>
    </source>
</reference>
<dbReference type="STRING" id="634177.GLX_12280"/>
<dbReference type="HOGENOM" id="CLU_1132433_0_0_5"/>
<dbReference type="EMBL" id="AP012159">
    <property type="protein sequence ID" value="BAK83640.1"/>
    <property type="molecule type" value="Genomic_DNA"/>
</dbReference>
<sequence length="245" mass="26915">MNDTRLNAGSGEDRLNGLRKALQPVDYGDQDVLHTPIAQVAEDLGPEFGPFIRLEPQPQNVPCAVRQDRERHEDSLVRDSPITADIDPDRVHEDDRVAGFQRTVLPGGDLLHHGVGNRGNEARGGLNAIDFFNMPLDFAGCQTSGIHADDLAVELGKATLILCNQHRIKRTVPIPGNIQNNLAALCRHGLLAIAVSAVGRLIILSRGAIGALLIKMKCHLRVERPLRQSLRQFREYAAFAKQVAR</sequence>
<gene>
    <name evidence="1" type="ordered locus">GLX_12280</name>
</gene>
<dbReference type="KEGG" id="gxy:GLX_12280"/>
<name>G2I693_KOMMN</name>
<organism evidence="1 2">
    <name type="scientific">Komagataeibacter medellinensis (strain NBRC 3288 / BCRC 11682 / LMG 1693 / Kondo 51)</name>
    <name type="common">Gluconacetobacter medellinensis</name>
    <dbReference type="NCBI Taxonomy" id="634177"/>
    <lineage>
        <taxon>Bacteria</taxon>
        <taxon>Pseudomonadati</taxon>
        <taxon>Pseudomonadota</taxon>
        <taxon>Alphaproteobacteria</taxon>
        <taxon>Acetobacterales</taxon>
        <taxon>Acetobacteraceae</taxon>
        <taxon>Komagataeibacter</taxon>
    </lineage>
</organism>